<keyword evidence="2" id="KW-0812">Transmembrane</keyword>
<comment type="caution">
    <text evidence="6">The sequence shown here is derived from an EMBL/GenBank/DDBJ whole genome shotgun (WGS) entry which is preliminary data.</text>
</comment>
<dbReference type="AlphaFoldDB" id="A0AAE0QXJ9"/>
<evidence type="ECO:0000313" key="7">
    <source>
        <dbReference type="Proteomes" id="UP001274896"/>
    </source>
</evidence>
<evidence type="ECO:0000259" key="5">
    <source>
        <dbReference type="Pfam" id="PF01094"/>
    </source>
</evidence>
<name>A0AAE0QXJ9_9TELE</name>
<proteinExistence type="predicted"/>
<dbReference type="EMBL" id="JAUCMX010000009">
    <property type="protein sequence ID" value="KAK3535361.1"/>
    <property type="molecule type" value="Genomic_DNA"/>
</dbReference>
<dbReference type="Pfam" id="PF01094">
    <property type="entry name" value="ANF_receptor"/>
    <property type="match status" value="2"/>
</dbReference>
<accession>A0AAE0QXJ9</accession>
<evidence type="ECO:0000256" key="1">
    <source>
        <dbReference type="ARBA" id="ARBA00004370"/>
    </source>
</evidence>
<dbReference type="SUPFAM" id="SSF53822">
    <property type="entry name" value="Periplasmic binding protein-like I"/>
    <property type="match status" value="2"/>
</dbReference>
<evidence type="ECO:0000256" key="2">
    <source>
        <dbReference type="ARBA" id="ARBA00022692"/>
    </source>
</evidence>
<evidence type="ECO:0000256" key="3">
    <source>
        <dbReference type="ARBA" id="ARBA00022989"/>
    </source>
</evidence>
<dbReference type="Proteomes" id="UP001274896">
    <property type="component" value="Unassembled WGS sequence"/>
</dbReference>
<keyword evidence="7" id="KW-1185">Reference proteome</keyword>
<evidence type="ECO:0000313" key="6">
    <source>
        <dbReference type="EMBL" id="KAK3535361.1"/>
    </source>
</evidence>
<feature type="domain" description="Receptor ligand binding region" evidence="5">
    <location>
        <begin position="78"/>
        <end position="203"/>
    </location>
</feature>
<protein>
    <recommendedName>
        <fullName evidence="5">Receptor ligand binding region domain-containing protein</fullName>
    </recommendedName>
</protein>
<organism evidence="6 7">
    <name type="scientific">Hemibagrus guttatus</name>
    <dbReference type="NCBI Taxonomy" id="175788"/>
    <lineage>
        <taxon>Eukaryota</taxon>
        <taxon>Metazoa</taxon>
        <taxon>Chordata</taxon>
        <taxon>Craniata</taxon>
        <taxon>Vertebrata</taxon>
        <taxon>Euteleostomi</taxon>
        <taxon>Actinopterygii</taxon>
        <taxon>Neopterygii</taxon>
        <taxon>Teleostei</taxon>
        <taxon>Ostariophysi</taxon>
        <taxon>Siluriformes</taxon>
        <taxon>Bagridae</taxon>
        <taxon>Hemibagrus</taxon>
    </lineage>
</organism>
<keyword evidence="3" id="KW-1133">Transmembrane helix</keyword>
<dbReference type="Gene3D" id="3.40.50.2300">
    <property type="match status" value="2"/>
</dbReference>
<comment type="subcellular location">
    <subcellularLocation>
        <location evidence="1">Membrane</location>
    </subcellularLocation>
</comment>
<dbReference type="InterPro" id="IPR001828">
    <property type="entry name" value="ANF_lig-bd_rcpt"/>
</dbReference>
<sequence>MWSGAVGLRAVVLLPVLDDMLFHINIQMREQISLGESDLHCRVHDWEASFLQRQGLRPWGKASPPVGRGGLFPADSHEYEVFRFALSHHQDIPKLVPQVDMVKMGNSFSMTYACCQSNAMANAHFCSQFAKGVYAIIGVYDRKTVSMLMSFCGALHVCFVTPSFPIETSNQFVIQLRPELQDALVGVIEHYKWTKFVYMYSSDTALSHRDMDSTRSLKVCCGIWYQDASNRSFKSCKLRGRAFRNFDWIEIWGILRPSQHLKLVVLIKPFLNHFCFVAWHIILMKEATDIREYRFHETQTGWHIQTETFQPVTLESHDKQQSNLVSMVLLLKVVFPEFMLLAAFKGLIVLQKVLDTAAERNWLVTSVNVETMTEASFLKVFQDLDKRKEGQIIIDCEPERLSSILKKIVELGKNVKNYHYILANLHISQMVYVIGPGGEVYDDIVQVSCNMGTVGPMFFNLWNITEALCRGRHSESSLSTYPYLLHPQPLHPLASYPH</sequence>
<gene>
    <name evidence="6" type="ORF">QTP70_010077</name>
</gene>
<feature type="domain" description="Receptor ligand binding region" evidence="5">
    <location>
        <begin position="346"/>
        <end position="444"/>
    </location>
</feature>
<evidence type="ECO:0000256" key="4">
    <source>
        <dbReference type="ARBA" id="ARBA00023136"/>
    </source>
</evidence>
<dbReference type="GO" id="GO:0016020">
    <property type="term" value="C:membrane"/>
    <property type="evidence" value="ECO:0007669"/>
    <property type="project" value="UniProtKB-SubCell"/>
</dbReference>
<reference evidence="6" key="1">
    <citation type="submission" date="2023-06" db="EMBL/GenBank/DDBJ databases">
        <title>Male Hemibagrus guttatus genome.</title>
        <authorList>
            <person name="Bian C."/>
        </authorList>
    </citation>
    <scope>NUCLEOTIDE SEQUENCE</scope>
    <source>
        <strain evidence="6">Male_cb2023</strain>
        <tissue evidence="6">Muscle</tissue>
    </source>
</reference>
<dbReference type="FunFam" id="3.40.50.2300:FF:000004">
    <property type="entry name" value="Glutamate receptor, ionotropic, AMPA 2"/>
    <property type="match status" value="1"/>
</dbReference>
<keyword evidence="4" id="KW-0472">Membrane</keyword>
<dbReference type="InterPro" id="IPR028082">
    <property type="entry name" value="Peripla_BP_I"/>
</dbReference>